<dbReference type="RefSeq" id="WP_163494099.1">
    <property type="nucleotide sequence ID" value="NZ_CP048711.1"/>
</dbReference>
<dbReference type="PROSITE" id="PS51318">
    <property type="entry name" value="TAT"/>
    <property type="match status" value="1"/>
</dbReference>
<evidence type="ECO:0000313" key="4">
    <source>
        <dbReference type="EMBL" id="QIB64850.1"/>
    </source>
</evidence>
<organism evidence="4 5">
    <name type="scientific">Kineobactrum salinum</name>
    <dbReference type="NCBI Taxonomy" id="2708301"/>
    <lineage>
        <taxon>Bacteria</taxon>
        <taxon>Pseudomonadati</taxon>
        <taxon>Pseudomonadota</taxon>
        <taxon>Gammaproteobacteria</taxon>
        <taxon>Cellvibrionales</taxon>
        <taxon>Halieaceae</taxon>
        <taxon>Kineobactrum</taxon>
    </lineage>
</organism>
<gene>
    <name evidence="4" type="ORF">G3T16_05055</name>
</gene>
<dbReference type="PANTHER" id="PTHR43606:SF7">
    <property type="entry name" value="PHOSPHATASE, PUTATIVE (AFU_ORTHOLOGUE AFUA_6G08710)-RELATED"/>
    <property type="match status" value="1"/>
</dbReference>
<dbReference type="CDD" id="cd07389">
    <property type="entry name" value="MPP_PhoD"/>
    <property type="match status" value="1"/>
</dbReference>
<feature type="domain" description="PhoD-like phosphatase metallophosphatase" evidence="2">
    <location>
        <begin position="139"/>
        <end position="526"/>
    </location>
</feature>
<dbReference type="InterPro" id="IPR032093">
    <property type="entry name" value="PhoD_N"/>
</dbReference>
<evidence type="ECO:0000259" key="2">
    <source>
        <dbReference type="Pfam" id="PF09423"/>
    </source>
</evidence>
<dbReference type="AlphaFoldDB" id="A0A6C0TYE5"/>
<dbReference type="InterPro" id="IPR052900">
    <property type="entry name" value="Phospholipid_Metab_Enz"/>
</dbReference>
<keyword evidence="5" id="KW-1185">Reference proteome</keyword>
<evidence type="ECO:0000259" key="3">
    <source>
        <dbReference type="Pfam" id="PF16655"/>
    </source>
</evidence>
<evidence type="ECO:0000256" key="1">
    <source>
        <dbReference type="SAM" id="SignalP"/>
    </source>
</evidence>
<dbReference type="SUPFAM" id="SSF56300">
    <property type="entry name" value="Metallo-dependent phosphatases"/>
    <property type="match status" value="1"/>
</dbReference>
<dbReference type="KEGG" id="kim:G3T16_05055"/>
<dbReference type="InterPro" id="IPR029052">
    <property type="entry name" value="Metallo-depent_PP-like"/>
</dbReference>
<keyword evidence="1" id="KW-0732">Signal</keyword>
<dbReference type="InterPro" id="IPR038607">
    <property type="entry name" value="PhoD-like_sf"/>
</dbReference>
<dbReference type="Pfam" id="PF09423">
    <property type="entry name" value="PhoD"/>
    <property type="match status" value="1"/>
</dbReference>
<dbReference type="Gene3D" id="3.60.21.70">
    <property type="entry name" value="PhoD-like phosphatase"/>
    <property type="match status" value="1"/>
</dbReference>
<accession>A0A6C0TYE5</accession>
<feature type="signal peptide" evidence="1">
    <location>
        <begin position="1"/>
        <end position="31"/>
    </location>
</feature>
<reference evidence="4 5" key="1">
    <citation type="submission" date="2020-02" db="EMBL/GenBank/DDBJ databases">
        <title>Genome sequencing for Kineobactrum sp. M2.</title>
        <authorList>
            <person name="Park S.-J."/>
        </authorList>
    </citation>
    <scope>NUCLEOTIDE SEQUENCE [LARGE SCALE GENOMIC DNA]</scope>
    <source>
        <strain evidence="4 5">M2</strain>
    </source>
</reference>
<sequence length="557" mass="62804">MSYRLTRRRALAGLSTALVLPLTGRAGPATAKERETARFSHGVASGDPDHQSIVLWTRLSATDSDLNVHWQVARDDAFQQLAAQGTSTTGPERDFTVKVVAQGLEPGQQYFYRFRSGEYLSPIGRSRTLPDGHVESLGLAIASCSNYPFGYFNAYEAIALDPQVELVLHLGDYLYEYGPDGYGAATGTRLGRQHHPEREIVSLTDYRQRHAQYKSDPQSQLMHAAHPLLAIWDDHESTNNPWLGGAENHQPDTEGEWALRRAASLQAYYEWMPIREPEPGRSRADYWRHFRFGDLASLITLETRHSGRSQQIDYDIQTLPSMTAADAQHFLDEVVGDPSRRMLSAEMEQFLAQALRASKQTGEPWRLIGNQIPMARTRSPQLSADDLRQLQQQLDSEHFARAQYYARLGELGLPLYLDPWDGYPAARERFYKLCADTGVRDLLVLTGDSHSFWSNVLHDRHGTRMGLELGTNGISSPGDFQEFGPAAARLMDQRLMDSNPEVAWTDGLHNGYLRLVLQHDRAVADFIAVSTITARQYGIEHLRRIEISRSDEGLRMQ</sequence>
<dbReference type="EMBL" id="CP048711">
    <property type="protein sequence ID" value="QIB64850.1"/>
    <property type="molecule type" value="Genomic_DNA"/>
</dbReference>
<feature type="chain" id="PRO_5025615456" evidence="1">
    <location>
        <begin position="32"/>
        <end position="557"/>
    </location>
</feature>
<evidence type="ECO:0000313" key="5">
    <source>
        <dbReference type="Proteomes" id="UP000477680"/>
    </source>
</evidence>
<dbReference type="InterPro" id="IPR006311">
    <property type="entry name" value="TAT_signal"/>
</dbReference>
<dbReference type="Proteomes" id="UP000477680">
    <property type="component" value="Chromosome"/>
</dbReference>
<dbReference type="InterPro" id="IPR018946">
    <property type="entry name" value="PhoD-like_MPP"/>
</dbReference>
<dbReference type="PANTHER" id="PTHR43606">
    <property type="entry name" value="PHOSPHATASE, PUTATIVE (AFU_ORTHOLOGUE AFUA_6G08710)-RELATED"/>
    <property type="match status" value="1"/>
</dbReference>
<feature type="domain" description="Phospholipase D N-terminal" evidence="3">
    <location>
        <begin position="41"/>
        <end position="128"/>
    </location>
</feature>
<protein>
    <submittedName>
        <fullName evidence="4">Alkaline phosphatase</fullName>
    </submittedName>
</protein>
<dbReference type="Pfam" id="PF16655">
    <property type="entry name" value="PhoD_N"/>
    <property type="match status" value="1"/>
</dbReference>
<proteinExistence type="predicted"/>
<name>A0A6C0TYE5_9GAMM</name>
<dbReference type="Gene3D" id="2.60.40.380">
    <property type="entry name" value="Purple acid phosphatase-like, N-terminal"/>
    <property type="match status" value="1"/>
</dbReference>